<dbReference type="Proteomes" id="UP000053820">
    <property type="component" value="Unassembled WGS sequence"/>
</dbReference>
<dbReference type="EMBL" id="KN839851">
    <property type="protein sequence ID" value="KIJ63239.1"/>
    <property type="molecule type" value="Genomic_DNA"/>
</dbReference>
<accession>A0A0C9VCA5</accession>
<keyword evidence="4" id="KW-0560">Oxidoreductase</keyword>
<dbReference type="Gene3D" id="3.60.130.30">
    <property type="match status" value="1"/>
</dbReference>
<dbReference type="AlphaFoldDB" id="A0A0C9VCA5"/>
<evidence type="ECO:0000256" key="3">
    <source>
        <dbReference type="ARBA" id="ARBA00022964"/>
    </source>
</evidence>
<reference evidence="7 8" key="1">
    <citation type="submission" date="2014-04" db="EMBL/GenBank/DDBJ databases">
        <title>Evolutionary Origins and Diversification of the Mycorrhizal Mutualists.</title>
        <authorList>
            <consortium name="DOE Joint Genome Institute"/>
            <consortium name="Mycorrhizal Genomics Consortium"/>
            <person name="Kohler A."/>
            <person name="Kuo A."/>
            <person name="Nagy L.G."/>
            <person name="Floudas D."/>
            <person name="Copeland A."/>
            <person name="Barry K.W."/>
            <person name="Cichocki N."/>
            <person name="Veneault-Fourrey C."/>
            <person name="LaButti K."/>
            <person name="Lindquist E.A."/>
            <person name="Lipzen A."/>
            <person name="Lundell T."/>
            <person name="Morin E."/>
            <person name="Murat C."/>
            <person name="Riley R."/>
            <person name="Ohm R."/>
            <person name="Sun H."/>
            <person name="Tunlid A."/>
            <person name="Henrissat B."/>
            <person name="Grigoriev I.V."/>
            <person name="Hibbett D.S."/>
            <person name="Martin F."/>
        </authorList>
    </citation>
    <scope>NUCLEOTIDE SEQUENCE [LARGE SCALE GENOMIC DNA]</scope>
    <source>
        <strain evidence="7 8">MD-312</strain>
    </source>
</reference>
<protein>
    <recommendedName>
        <fullName evidence="6">2OGFeDO JBP1/TET oxygenase domain-containing protein</fullName>
    </recommendedName>
</protein>
<dbReference type="GO" id="GO:0046872">
    <property type="term" value="F:metal ion binding"/>
    <property type="evidence" value="ECO:0007669"/>
    <property type="project" value="UniProtKB-KW"/>
</dbReference>
<evidence type="ECO:0000256" key="2">
    <source>
        <dbReference type="ARBA" id="ARBA00022723"/>
    </source>
</evidence>
<comment type="cofactor">
    <cofactor evidence="1">
        <name>Fe(2+)</name>
        <dbReference type="ChEBI" id="CHEBI:29033"/>
    </cofactor>
</comment>
<name>A0A0C9VCA5_9AGAM</name>
<proteinExistence type="predicted"/>
<evidence type="ECO:0000313" key="7">
    <source>
        <dbReference type="EMBL" id="KIJ63239.1"/>
    </source>
</evidence>
<evidence type="ECO:0000256" key="5">
    <source>
        <dbReference type="ARBA" id="ARBA00023004"/>
    </source>
</evidence>
<evidence type="ECO:0000256" key="4">
    <source>
        <dbReference type="ARBA" id="ARBA00023002"/>
    </source>
</evidence>
<organism evidence="7 8">
    <name type="scientific">Hydnomerulius pinastri MD-312</name>
    <dbReference type="NCBI Taxonomy" id="994086"/>
    <lineage>
        <taxon>Eukaryota</taxon>
        <taxon>Fungi</taxon>
        <taxon>Dikarya</taxon>
        <taxon>Basidiomycota</taxon>
        <taxon>Agaricomycotina</taxon>
        <taxon>Agaricomycetes</taxon>
        <taxon>Agaricomycetidae</taxon>
        <taxon>Boletales</taxon>
        <taxon>Boletales incertae sedis</taxon>
        <taxon>Leucogyrophana</taxon>
    </lineage>
</organism>
<keyword evidence="8" id="KW-1185">Reference proteome</keyword>
<dbReference type="HOGENOM" id="CLU_039070_4_2_1"/>
<evidence type="ECO:0000259" key="6">
    <source>
        <dbReference type="Pfam" id="PF12851"/>
    </source>
</evidence>
<evidence type="ECO:0000256" key="1">
    <source>
        <dbReference type="ARBA" id="ARBA00001954"/>
    </source>
</evidence>
<gene>
    <name evidence="7" type="ORF">HYDPIDRAFT_92670</name>
</gene>
<keyword evidence="5" id="KW-0408">Iron</keyword>
<dbReference type="OrthoDB" id="3216531at2759"/>
<dbReference type="InterPro" id="IPR024779">
    <property type="entry name" value="2OGFeDO_JBP1/TET_oxygenase_dom"/>
</dbReference>
<keyword evidence="2" id="KW-0479">Metal-binding</keyword>
<sequence length="307" mass="35194">MPPTCTVHKQREVQVEWDAEEYFRRLGKRNFGLQEDFDASMLQRFPPIKLLQYLLPTNAMHSGVITNPFVVTDIKDHIILWFLPGIFTPSRQDAIMKVTNGLKLVLSKPKQVTGWRTDTKYYKSDADGGILNVLPAWHAQAHEARPVQQWLRESETSFRLVDALLAIVHPELYRHSSAVREQLLADEEIMDLHELIRAWPTLFTAISVMYNRETPFHRDSKSAPQWYDLFLSVSSYTDAILELPTLGIRAHYMPGTATLFSGLLLRHGVSPVNQGDCIGYVFYMRPSVFHFASISLGKWVKYSSLST</sequence>
<keyword evidence="3" id="KW-0223">Dioxygenase</keyword>
<dbReference type="Pfam" id="PF12851">
    <property type="entry name" value="Tet_JBP"/>
    <property type="match status" value="1"/>
</dbReference>
<feature type="domain" description="2OGFeDO JBP1/TET oxygenase" evidence="6">
    <location>
        <begin position="150"/>
        <end position="284"/>
    </location>
</feature>
<evidence type="ECO:0000313" key="8">
    <source>
        <dbReference type="Proteomes" id="UP000053820"/>
    </source>
</evidence>
<dbReference type="GO" id="GO:0051213">
    <property type="term" value="F:dioxygenase activity"/>
    <property type="evidence" value="ECO:0007669"/>
    <property type="project" value="UniProtKB-KW"/>
</dbReference>